<name>A0ABW3M9D1_9PSEU</name>
<keyword evidence="1" id="KW-0472">Membrane</keyword>
<evidence type="ECO:0000313" key="3">
    <source>
        <dbReference type="Proteomes" id="UP001597045"/>
    </source>
</evidence>
<sequence>MLSRRIKLQVVIFVVIALVGITYVGANYAGLDQLFGGRGMVVKAEMPES</sequence>
<protein>
    <submittedName>
        <fullName evidence="2">Uncharacterized protein</fullName>
    </submittedName>
</protein>
<dbReference type="Proteomes" id="UP001597045">
    <property type="component" value="Unassembled WGS sequence"/>
</dbReference>
<organism evidence="2 3">
    <name type="scientific">Kibdelosporangium lantanae</name>
    <dbReference type="NCBI Taxonomy" id="1497396"/>
    <lineage>
        <taxon>Bacteria</taxon>
        <taxon>Bacillati</taxon>
        <taxon>Actinomycetota</taxon>
        <taxon>Actinomycetes</taxon>
        <taxon>Pseudonocardiales</taxon>
        <taxon>Pseudonocardiaceae</taxon>
        <taxon>Kibdelosporangium</taxon>
    </lineage>
</organism>
<keyword evidence="1" id="KW-0812">Transmembrane</keyword>
<keyword evidence="3" id="KW-1185">Reference proteome</keyword>
<evidence type="ECO:0000313" key="2">
    <source>
        <dbReference type="EMBL" id="MFD1046154.1"/>
    </source>
</evidence>
<proteinExistence type="predicted"/>
<feature type="transmembrane region" description="Helical" evidence="1">
    <location>
        <begin position="12"/>
        <end position="31"/>
    </location>
</feature>
<reference evidence="3" key="1">
    <citation type="journal article" date="2019" name="Int. J. Syst. Evol. Microbiol.">
        <title>The Global Catalogue of Microorganisms (GCM) 10K type strain sequencing project: providing services to taxonomists for standard genome sequencing and annotation.</title>
        <authorList>
            <consortium name="The Broad Institute Genomics Platform"/>
            <consortium name="The Broad Institute Genome Sequencing Center for Infectious Disease"/>
            <person name="Wu L."/>
            <person name="Ma J."/>
        </authorList>
    </citation>
    <scope>NUCLEOTIDE SEQUENCE [LARGE SCALE GENOMIC DNA]</scope>
    <source>
        <strain evidence="3">JCM 31486</strain>
    </source>
</reference>
<evidence type="ECO:0000256" key="1">
    <source>
        <dbReference type="SAM" id="Phobius"/>
    </source>
</evidence>
<dbReference type="EMBL" id="JBHTIS010000539">
    <property type="protein sequence ID" value="MFD1046154.1"/>
    <property type="molecule type" value="Genomic_DNA"/>
</dbReference>
<keyword evidence="1" id="KW-1133">Transmembrane helix</keyword>
<comment type="caution">
    <text evidence="2">The sequence shown here is derived from an EMBL/GenBank/DDBJ whole genome shotgun (WGS) entry which is preliminary data.</text>
</comment>
<gene>
    <name evidence="2" type="ORF">ACFQ1S_11550</name>
</gene>
<accession>A0ABW3M9D1</accession>